<evidence type="ECO:0000313" key="2">
    <source>
        <dbReference type="Proteomes" id="UP000521943"/>
    </source>
</evidence>
<evidence type="ECO:0000313" key="1">
    <source>
        <dbReference type="EMBL" id="KAF6757414.1"/>
    </source>
</evidence>
<evidence type="ECO:0008006" key="3">
    <source>
        <dbReference type="Google" id="ProtNLM"/>
    </source>
</evidence>
<dbReference type="SUPFAM" id="SSF54909">
    <property type="entry name" value="Dimeric alpha+beta barrel"/>
    <property type="match status" value="1"/>
</dbReference>
<dbReference type="OrthoDB" id="3830579at2759"/>
<name>A0A8H6M914_9AGAR</name>
<reference evidence="1 2" key="1">
    <citation type="submission" date="2020-07" db="EMBL/GenBank/DDBJ databases">
        <title>Comparative genomics of pyrophilous fungi reveals a link between fire events and developmental genes.</title>
        <authorList>
            <consortium name="DOE Joint Genome Institute"/>
            <person name="Steindorff A.S."/>
            <person name="Carver A."/>
            <person name="Calhoun S."/>
            <person name="Stillman K."/>
            <person name="Liu H."/>
            <person name="Lipzen A."/>
            <person name="Pangilinan J."/>
            <person name="Labutti K."/>
            <person name="Bruns T.D."/>
            <person name="Grigoriev I.V."/>
        </authorList>
    </citation>
    <scope>NUCLEOTIDE SEQUENCE [LARGE SCALE GENOMIC DNA]</scope>
    <source>
        <strain evidence="1 2">CBS 144469</strain>
    </source>
</reference>
<dbReference type="EMBL" id="JACGCI010000022">
    <property type="protein sequence ID" value="KAF6757414.1"/>
    <property type="molecule type" value="Genomic_DNA"/>
</dbReference>
<dbReference type="Gene3D" id="3.30.70.100">
    <property type="match status" value="2"/>
</dbReference>
<dbReference type="Proteomes" id="UP000521943">
    <property type="component" value="Unassembled WGS sequence"/>
</dbReference>
<proteinExistence type="predicted"/>
<organism evidence="1 2">
    <name type="scientific">Ephemerocybe angulata</name>
    <dbReference type="NCBI Taxonomy" id="980116"/>
    <lineage>
        <taxon>Eukaryota</taxon>
        <taxon>Fungi</taxon>
        <taxon>Dikarya</taxon>
        <taxon>Basidiomycota</taxon>
        <taxon>Agaricomycotina</taxon>
        <taxon>Agaricomycetes</taxon>
        <taxon>Agaricomycetidae</taxon>
        <taxon>Agaricales</taxon>
        <taxon>Agaricineae</taxon>
        <taxon>Psathyrellaceae</taxon>
        <taxon>Ephemerocybe</taxon>
    </lineage>
</organism>
<accession>A0A8H6M914</accession>
<dbReference type="InterPro" id="IPR011008">
    <property type="entry name" value="Dimeric_a/b-barrel"/>
</dbReference>
<keyword evidence="2" id="KW-1185">Reference proteome</keyword>
<sequence>MSPVVEFASFPASDAFLVDPSCIEPLCKALSKAKDFLSAFHGLQVEDKRTIYLVIEWESIDDHMKFASTPEFAKIQEDMKPCMTGPIEMVHVNFIGDHTKPLSCPTTELVMGSIFNALVGEKGFHPHATYGEVVEKPGTYYATIGWDKVEDHKKAVSAGKGKEAVSKFTEAVDPTVVHANFKECKECPW</sequence>
<dbReference type="AlphaFoldDB" id="A0A8H6M914"/>
<gene>
    <name evidence="1" type="ORF">DFP72DRAFT_1111553</name>
</gene>
<comment type="caution">
    <text evidence="1">The sequence shown here is derived from an EMBL/GenBank/DDBJ whole genome shotgun (WGS) entry which is preliminary data.</text>
</comment>
<protein>
    <recommendedName>
        <fullName evidence="3">ABM domain-containing protein</fullName>
    </recommendedName>
</protein>